<evidence type="ECO:0000256" key="1">
    <source>
        <dbReference type="SAM" id="MobiDB-lite"/>
    </source>
</evidence>
<comment type="caution">
    <text evidence="2">The sequence shown here is derived from an EMBL/GenBank/DDBJ whole genome shotgun (WGS) entry which is preliminary data.</text>
</comment>
<organism evidence="2">
    <name type="scientific">marine sediment metagenome</name>
    <dbReference type="NCBI Taxonomy" id="412755"/>
    <lineage>
        <taxon>unclassified sequences</taxon>
        <taxon>metagenomes</taxon>
        <taxon>ecological metagenomes</taxon>
    </lineage>
</organism>
<sequence length="73" mass="8860">MKKISEMNISGKMKLRIINKEINGFRREYIQKLKIEDPEAYLELRESQKKDLSRFRKNNPDYQKNWAKKKSGK</sequence>
<proteinExistence type="predicted"/>
<dbReference type="AlphaFoldDB" id="X1TIS4"/>
<feature type="region of interest" description="Disordered" evidence="1">
    <location>
        <begin position="52"/>
        <end position="73"/>
    </location>
</feature>
<name>X1TIS4_9ZZZZ</name>
<dbReference type="EMBL" id="BARW01029055">
    <property type="protein sequence ID" value="GAJ05223.1"/>
    <property type="molecule type" value="Genomic_DNA"/>
</dbReference>
<protein>
    <submittedName>
        <fullName evidence="2">Uncharacterized protein</fullName>
    </submittedName>
</protein>
<reference evidence="2" key="1">
    <citation type="journal article" date="2014" name="Front. Microbiol.">
        <title>High frequency of phylogenetically diverse reductive dehalogenase-homologous genes in deep subseafloor sedimentary metagenomes.</title>
        <authorList>
            <person name="Kawai M."/>
            <person name="Futagami T."/>
            <person name="Toyoda A."/>
            <person name="Takaki Y."/>
            <person name="Nishi S."/>
            <person name="Hori S."/>
            <person name="Arai W."/>
            <person name="Tsubouchi T."/>
            <person name="Morono Y."/>
            <person name="Uchiyama I."/>
            <person name="Ito T."/>
            <person name="Fujiyama A."/>
            <person name="Inagaki F."/>
            <person name="Takami H."/>
        </authorList>
    </citation>
    <scope>NUCLEOTIDE SEQUENCE</scope>
    <source>
        <strain evidence="2">Expedition CK06-06</strain>
    </source>
</reference>
<evidence type="ECO:0000313" key="2">
    <source>
        <dbReference type="EMBL" id="GAJ05223.1"/>
    </source>
</evidence>
<accession>X1TIS4</accession>
<gene>
    <name evidence="2" type="ORF">S12H4_46765</name>
</gene>